<keyword evidence="2" id="KW-1185">Reference proteome</keyword>
<reference evidence="3" key="1">
    <citation type="submission" date="2024-02" db="UniProtKB">
        <authorList>
            <consortium name="WormBaseParasite"/>
        </authorList>
    </citation>
    <scope>IDENTIFICATION</scope>
</reference>
<feature type="compositionally biased region" description="Basic and acidic residues" evidence="1">
    <location>
        <begin position="465"/>
        <end position="474"/>
    </location>
</feature>
<organism evidence="2 3">
    <name type="scientific">Mesorhabditis belari</name>
    <dbReference type="NCBI Taxonomy" id="2138241"/>
    <lineage>
        <taxon>Eukaryota</taxon>
        <taxon>Metazoa</taxon>
        <taxon>Ecdysozoa</taxon>
        <taxon>Nematoda</taxon>
        <taxon>Chromadorea</taxon>
        <taxon>Rhabditida</taxon>
        <taxon>Rhabditina</taxon>
        <taxon>Rhabditomorpha</taxon>
        <taxon>Rhabditoidea</taxon>
        <taxon>Rhabditidae</taxon>
        <taxon>Mesorhabditinae</taxon>
        <taxon>Mesorhabditis</taxon>
    </lineage>
</organism>
<dbReference type="SUPFAM" id="SSF117281">
    <property type="entry name" value="Kelch motif"/>
    <property type="match status" value="1"/>
</dbReference>
<dbReference type="AlphaFoldDB" id="A0AAF3FML3"/>
<protein>
    <submittedName>
        <fullName evidence="3">Uncharacterized protein</fullName>
    </submittedName>
</protein>
<evidence type="ECO:0000256" key="1">
    <source>
        <dbReference type="SAM" id="MobiDB-lite"/>
    </source>
</evidence>
<dbReference type="Gene3D" id="2.120.10.80">
    <property type="entry name" value="Kelch-type beta propeller"/>
    <property type="match status" value="1"/>
</dbReference>
<dbReference type="Proteomes" id="UP000887575">
    <property type="component" value="Unassembled WGS sequence"/>
</dbReference>
<accession>A0AAF3FML3</accession>
<evidence type="ECO:0000313" key="3">
    <source>
        <dbReference type="WBParaSite" id="MBELARI_LOCUS7324"/>
    </source>
</evidence>
<feature type="compositionally biased region" description="Polar residues" evidence="1">
    <location>
        <begin position="396"/>
        <end position="411"/>
    </location>
</feature>
<name>A0AAF3FML3_9BILA</name>
<feature type="region of interest" description="Disordered" evidence="1">
    <location>
        <begin position="348"/>
        <end position="474"/>
    </location>
</feature>
<dbReference type="InterPro" id="IPR015915">
    <property type="entry name" value="Kelch-typ_b-propeller"/>
</dbReference>
<sequence>MNVNTEDFTFPWGQSANPLEQQTGQWRLAIYEDVQESIDGGKLYCLYEPETEREAEVDCKGYDKCLSVFDMRLRCFMHPIYMPQANGRAKFLFSLKCPSPQGGTALILVTEAKTYEGRTTLHFWRLDLDQQGTAIVTCRPLSDINMGSGSEYICSMREDSPECIVLYNPGLNVCSVNCMAEYPTAPQSFNVYGAELTHFYDGFLNAGLVYLVSAAPDGHLDYSRVHVLNLQTRQINTHQCRQDPGRGFPPSRKQAALNSVPGYILLAGGEVEANGDVHRLVDYWVLNCENFEWTQVPAQMPCPLIEPRLTTCNSGNVYLWGDYDVPLPGMPNEGTHLRILKITGMENYKTPPPSYDQSAQHPVAPPTYQTPSPQVPPPYPSYQPMSDQQQPSYQPMGNQQQAPSYGFQQNPGGYPPSNPQPNYPTQNYDDANYPRQDYGGQSSGGYSPAPNNQPGQQAYYPPQKQKKDKDCSLM</sequence>
<feature type="compositionally biased region" description="Low complexity" evidence="1">
    <location>
        <begin position="438"/>
        <end position="463"/>
    </location>
</feature>
<feature type="compositionally biased region" description="Low complexity" evidence="1">
    <location>
        <begin position="382"/>
        <end position="395"/>
    </location>
</feature>
<dbReference type="WBParaSite" id="MBELARI_LOCUS7324">
    <property type="protein sequence ID" value="MBELARI_LOCUS7324"/>
    <property type="gene ID" value="MBELARI_LOCUS7324"/>
</dbReference>
<proteinExistence type="predicted"/>
<feature type="compositionally biased region" description="Pro residues" evidence="1">
    <location>
        <begin position="413"/>
        <end position="422"/>
    </location>
</feature>
<evidence type="ECO:0000313" key="2">
    <source>
        <dbReference type="Proteomes" id="UP000887575"/>
    </source>
</evidence>